<organism evidence="2 3">
    <name type="scientific">Sphingomonas aerophila</name>
    <dbReference type="NCBI Taxonomy" id="1344948"/>
    <lineage>
        <taxon>Bacteria</taxon>
        <taxon>Pseudomonadati</taxon>
        <taxon>Pseudomonadota</taxon>
        <taxon>Alphaproteobacteria</taxon>
        <taxon>Sphingomonadales</taxon>
        <taxon>Sphingomonadaceae</taxon>
        <taxon>Sphingomonas</taxon>
    </lineage>
</organism>
<dbReference type="PANTHER" id="PTHR43102">
    <property type="entry name" value="SLR1143 PROTEIN"/>
    <property type="match status" value="1"/>
</dbReference>
<feature type="domain" description="GAF" evidence="1">
    <location>
        <begin position="35"/>
        <end position="147"/>
    </location>
</feature>
<evidence type="ECO:0000313" key="2">
    <source>
        <dbReference type="EMBL" id="MBB5715570.1"/>
    </source>
</evidence>
<dbReference type="SUPFAM" id="SSF55781">
    <property type="entry name" value="GAF domain-like"/>
    <property type="match status" value="1"/>
</dbReference>
<dbReference type="RefSeq" id="WP_184058037.1">
    <property type="nucleotide sequence ID" value="NZ_JACIJK010000007.1"/>
</dbReference>
<sequence>MSISYYSVAVTSPDEEHRQRQVQASAALQAAGDPVLDAIVLKAKQVAGTQMAGISIASQDWLYFIAAAGLPTGPYRRQSSFCDHALSSKEPTFTVLDAELDERFVGNPFVEDGTLRSYVGVQLFSEQLPIGMLCVFDPEPRDEISPALSAELAKLAFQTAERLRELSISAPTFE</sequence>
<dbReference type="InterPro" id="IPR003018">
    <property type="entry name" value="GAF"/>
</dbReference>
<dbReference type="InterPro" id="IPR029016">
    <property type="entry name" value="GAF-like_dom_sf"/>
</dbReference>
<dbReference type="EMBL" id="JACIJK010000007">
    <property type="protein sequence ID" value="MBB5715570.1"/>
    <property type="molecule type" value="Genomic_DNA"/>
</dbReference>
<name>A0A7W9BE44_9SPHN</name>
<proteinExistence type="predicted"/>
<evidence type="ECO:0000313" key="3">
    <source>
        <dbReference type="Proteomes" id="UP000546200"/>
    </source>
</evidence>
<dbReference type="PANTHER" id="PTHR43102:SF2">
    <property type="entry name" value="GAF DOMAIN-CONTAINING PROTEIN"/>
    <property type="match status" value="1"/>
</dbReference>
<dbReference type="Gene3D" id="3.30.450.40">
    <property type="match status" value="1"/>
</dbReference>
<accession>A0A7W9BE44</accession>
<gene>
    <name evidence="2" type="ORF">FHS94_002425</name>
</gene>
<protein>
    <submittedName>
        <fullName evidence="2">GAF domain-containing protein</fullName>
    </submittedName>
</protein>
<dbReference type="Proteomes" id="UP000546200">
    <property type="component" value="Unassembled WGS sequence"/>
</dbReference>
<evidence type="ECO:0000259" key="1">
    <source>
        <dbReference type="Pfam" id="PF01590"/>
    </source>
</evidence>
<keyword evidence="3" id="KW-1185">Reference proteome</keyword>
<comment type="caution">
    <text evidence="2">The sequence shown here is derived from an EMBL/GenBank/DDBJ whole genome shotgun (WGS) entry which is preliminary data.</text>
</comment>
<reference evidence="2 3" key="1">
    <citation type="submission" date="2020-08" db="EMBL/GenBank/DDBJ databases">
        <title>Genomic Encyclopedia of Type Strains, Phase IV (KMG-IV): sequencing the most valuable type-strain genomes for metagenomic binning, comparative biology and taxonomic classification.</title>
        <authorList>
            <person name="Goeker M."/>
        </authorList>
    </citation>
    <scope>NUCLEOTIDE SEQUENCE [LARGE SCALE GENOMIC DNA]</scope>
    <source>
        <strain evidence="2 3">DSM 100044</strain>
    </source>
</reference>
<dbReference type="AlphaFoldDB" id="A0A7W9BE44"/>
<dbReference type="Pfam" id="PF01590">
    <property type="entry name" value="GAF"/>
    <property type="match status" value="1"/>
</dbReference>